<name>A0ABU8V3D6_9NEIS</name>
<feature type="domain" description="Glycosyltransferase subfamily 4-like N-terminal" evidence="2">
    <location>
        <begin position="15"/>
        <end position="179"/>
    </location>
</feature>
<dbReference type="Pfam" id="PF00534">
    <property type="entry name" value="Glycos_transf_1"/>
    <property type="match status" value="1"/>
</dbReference>
<gene>
    <name evidence="3" type="ORF">QCL97_013110</name>
</gene>
<sequence length="382" mass="43331">MTRLAIVRQKYNPAGGAERFVSRALGALRDSGMVQVSLIARGWEAVDGIEVHPVQSTYLGNVWRDWSFARHAKRIWQRERFDLVQSHERIPGCDIYRAGDGVHRHWLHLRRQGMSIWQRLALWCNPYHHYIMRAEAAMFTHPRLKLVICNSEMIKREIQHYFDLPASKITVIYNGVDLKTYHPDLKTQYRQTMRERWSIPEDAPLLVYVGSGFERKGVARAVRAIRDNPQAWLMVVGGDKRLSRYQATAKALGVSDRVVFAGPQQDVKPFYGMADAFILPTLYDPFPNVCVEALACGLPVLTTLQCGAAEFIQPGVNGWVCDALDHRALSDIVGAWLSAREREPDLSAAARESVSRLSLEAMADQMLNCYRQLLSISAKAAR</sequence>
<reference evidence="3 4" key="1">
    <citation type="submission" date="2023-12" db="EMBL/GenBank/DDBJ databases">
        <title>Evaluation and characterization of a potential secondary metabolite violacein from indigenous Chromobacterium amazonense SAM215.</title>
        <authorList>
            <person name="Tarafdar M.R."/>
            <person name="Abedin S.M."/>
            <person name="Atiqua A."/>
            <person name="Saha A."/>
            <person name="Khan S.N."/>
        </authorList>
    </citation>
    <scope>NUCLEOTIDE SEQUENCE [LARGE SCALE GENOMIC DNA]</scope>
    <source>
        <strain evidence="3 4">SAM215</strain>
    </source>
</reference>
<dbReference type="EMBL" id="JAVFJF020000026">
    <property type="protein sequence ID" value="MEJ8675669.1"/>
    <property type="molecule type" value="Genomic_DNA"/>
</dbReference>
<evidence type="ECO:0000313" key="4">
    <source>
        <dbReference type="Proteomes" id="UP001224516"/>
    </source>
</evidence>
<dbReference type="Proteomes" id="UP001224516">
    <property type="component" value="Unassembled WGS sequence"/>
</dbReference>
<evidence type="ECO:0000313" key="3">
    <source>
        <dbReference type="EMBL" id="MEJ8675669.1"/>
    </source>
</evidence>
<dbReference type="Gene3D" id="3.40.50.2000">
    <property type="entry name" value="Glycogen Phosphorylase B"/>
    <property type="match status" value="2"/>
</dbReference>
<dbReference type="PANTHER" id="PTHR12526">
    <property type="entry name" value="GLYCOSYLTRANSFERASE"/>
    <property type="match status" value="1"/>
</dbReference>
<dbReference type="SUPFAM" id="SSF53756">
    <property type="entry name" value="UDP-Glycosyltransferase/glycogen phosphorylase"/>
    <property type="match status" value="1"/>
</dbReference>
<keyword evidence="3" id="KW-0328">Glycosyltransferase</keyword>
<accession>A0ABU8V3D6</accession>
<proteinExistence type="predicted"/>
<dbReference type="Pfam" id="PF13439">
    <property type="entry name" value="Glyco_transf_4"/>
    <property type="match status" value="1"/>
</dbReference>
<dbReference type="GO" id="GO:0016757">
    <property type="term" value="F:glycosyltransferase activity"/>
    <property type="evidence" value="ECO:0007669"/>
    <property type="project" value="UniProtKB-KW"/>
</dbReference>
<organism evidence="3 4">
    <name type="scientific">Chromobacterium amazonense</name>
    <dbReference type="NCBI Taxonomy" id="1382803"/>
    <lineage>
        <taxon>Bacteria</taxon>
        <taxon>Pseudomonadati</taxon>
        <taxon>Pseudomonadota</taxon>
        <taxon>Betaproteobacteria</taxon>
        <taxon>Neisseriales</taxon>
        <taxon>Chromobacteriaceae</taxon>
        <taxon>Chromobacterium</taxon>
    </lineage>
</organism>
<dbReference type="RefSeq" id="WP_307911725.1">
    <property type="nucleotide sequence ID" value="NZ_JAVFJF020000026.1"/>
</dbReference>
<dbReference type="EC" id="2.4.-.-" evidence="3"/>
<feature type="domain" description="Glycosyl transferase family 1" evidence="1">
    <location>
        <begin position="190"/>
        <end position="352"/>
    </location>
</feature>
<evidence type="ECO:0000259" key="1">
    <source>
        <dbReference type="Pfam" id="PF00534"/>
    </source>
</evidence>
<protein>
    <submittedName>
        <fullName evidence="3">Glycosyltransferase family 4 protein</fullName>
        <ecNumber evidence="3">2.4.-.-</ecNumber>
    </submittedName>
</protein>
<keyword evidence="4" id="KW-1185">Reference proteome</keyword>
<evidence type="ECO:0000259" key="2">
    <source>
        <dbReference type="Pfam" id="PF13439"/>
    </source>
</evidence>
<dbReference type="InterPro" id="IPR001296">
    <property type="entry name" value="Glyco_trans_1"/>
</dbReference>
<dbReference type="InterPro" id="IPR028098">
    <property type="entry name" value="Glyco_trans_4-like_N"/>
</dbReference>
<dbReference type="PANTHER" id="PTHR12526:SF623">
    <property type="entry name" value="WABG"/>
    <property type="match status" value="1"/>
</dbReference>
<keyword evidence="3" id="KW-0808">Transferase</keyword>
<comment type="caution">
    <text evidence="3">The sequence shown here is derived from an EMBL/GenBank/DDBJ whole genome shotgun (WGS) entry which is preliminary data.</text>
</comment>
<dbReference type="CDD" id="cd03801">
    <property type="entry name" value="GT4_PimA-like"/>
    <property type="match status" value="1"/>
</dbReference>